<dbReference type="GO" id="GO:0003735">
    <property type="term" value="F:structural constituent of ribosome"/>
    <property type="evidence" value="ECO:0007669"/>
    <property type="project" value="InterPro"/>
</dbReference>
<dbReference type="EMBL" id="DSJL01000002">
    <property type="protein sequence ID" value="HEF64314.1"/>
    <property type="molecule type" value="Genomic_DNA"/>
</dbReference>
<protein>
    <recommendedName>
        <fullName evidence="6 7">Large ribosomal subunit protein uL22</fullName>
    </recommendedName>
</protein>
<dbReference type="PROSITE" id="PS00464">
    <property type="entry name" value="RIBOSOMAL_L22"/>
    <property type="match status" value="1"/>
</dbReference>
<dbReference type="Pfam" id="PF00237">
    <property type="entry name" value="Ribosomal_L22"/>
    <property type="match status" value="1"/>
</dbReference>
<gene>
    <name evidence="7" type="primary">rplV</name>
    <name evidence="11" type="ORF">ENP47_01690</name>
</gene>
<dbReference type="PANTHER" id="PTHR13501">
    <property type="entry name" value="CHLOROPLAST 50S RIBOSOMAL PROTEIN L22-RELATED"/>
    <property type="match status" value="1"/>
</dbReference>
<dbReference type="AlphaFoldDB" id="A0A7C1FT93"/>
<dbReference type="InterPro" id="IPR047867">
    <property type="entry name" value="Ribosomal_uL22_bac/org-type"/>
</dbReference>
<evidence type="ECO:0000256" key="8">
    <source>
        <dbReference type="RuleBase" id="RU004005"/>
    </source>
</evidence>
<evidence type="ECO:0000256" key="2">
    <source>
        <dbReference type="ARBA" id="ARBA00022730"/>
    </source>
</evidence>
<comment type="similarity">
    <text evidence="1 7 8">Belongs to the universal ribosomal protein uL22 family.</text>
</comment>
<evidence type="ECO:0000256" key="9">
    <source>
        <dbReference type="RuleBase" id="RU004006"/>
    </source>
</evidence>
<evidence type="ECO:0000256" key="6">
    <source>
        <dbReference type="ARBA" id="ARBA00035207"/>
    </source>
</evidence>
<dbReference type="GO" id="GO:0006412">
    <property type="term" value="P:translation"/>
    <property type="evidence" value="ECO:0007669"/>
    <property type="project" value="UniProtKB-UniRule"/>
</dbReference>
<name>A0A7C1FT93_THERO</name>
<dbReference type="SUPFAM" id="SSF54843">
    <property type="entry name" value="Ribosomal protein L22"/>
    <property type="match status" value="1"/>
</dbReference>
<evidence type="ECO:0000256" key="4">
    <source>
        <dbReference type="ARBA" id="ARBA00022980"/>
    </source>
</evidence>
<dbReference type="GO" id="GO:0022625">
    <property type="term" value="C:cytosolic large ribosomal subunit"/>
    <property type="evidence" value="ECO:0007669"/>
    <property type="project" value="TreeGrafter"/>
</dbReference>
<comment type="subunit">
    <text evidence="7 9">Part of the 50S ribosomal subunit.</text>
</comment>
<evidence type="ECO:0000256" key="10">
    <source>
        <dbReference type="RuleBase" id="RU004008"/>
    </source>
</evidence>
<evidence type="ECO:0000313" key="11">
    <source>
        <dbReference type="EMBL" id="HEF64314.1"/>
    </source>
</evidence>
<evidence type="ECO:0000256" key="3">
    <source>
        <dbReference type="ARBA" id="ARBA00022884"/>
    </source>
</evidence>
<comment type="function">
    <text evidence="7">The globular domain of the protein is located near the polypeptide exit tunnel on the outside of the subunit, while an extended beta-hairpin is found that lines the wall of the exit tunnel in the center of the 70S ribosome.</text>
</comment>
<proteinExistence type="inferred from homology"/>
<comment type="function">
    <text evidence="7 10">This protein binds specifically to 23S rRNA; its binding is stimulated by other ribosomal proteins, e.g., L4, L17, and L20. It is important during the early stages of 50S assembly. It makes multiple contacts with different domains of the 23S rRNA in the assembled 50S subunit and ribosome.</text>
</comment>
<organism evidence="11">
    <name type="scientific">Thermomicrobium roseum</name>
    <dbReference type="NCBI Taxonomy" id="500"/>
    <lineage>
        <taxon>Bacteria</taxon>
        <taxon>Pseudomonadati</taxon>
        <taxon>Thermomicrobiota</taxon>
        <taxon>Thermomicrobia</taxon>
        <taxon>Thermomicrobiales</taxon>
        <taxon>Thermomicrobiaceae</taxon>
        <taxon>Thermomicrobium</taxon>
    </lineage>
</organism>
<keyword evidence="4 7" id="KW-0689">Ribosomal protein</keyword>
<sequence>MEVRAKVREVRVSPKKARMVIDVIRGKPLQEALAILQVLPQKTAPIALKLLRSAAANAEHNYDLDPERLYVKRIYVDEGPRYKRWQPHARGRVGRKWRRTSHITVILDELPEKGAPRG</sequence>
<dbReference type="InterPro" id="IPR005727">
    <property type="entry name" value="Ribosomal_uL22_bac/chlpt-type"/>
</dbReference>
<dbReference type="InterPro" id="IPR018260">
    <property type="entry name" value="Ribosomal_uL22_CS"/>
</dbReference>
<dbReference type="CDD" id="cd00336">
    <property type="entry name" value="Ribosomal_L22"/>
    <property type="match status" value="1"/>
</dbReference>
<dbReference type="Gene3D" id="3.90.470.10">
    <property type="entry name" value="Ribosomal protein L22/L17"/>
    <property type="match status" value="1"/>
</dbReference>
<dbReference type="InterPro" id="IPR001063">
    <property type="entry name" value="Ribosomal_uL22"/>
</dbReference>
<evidence type="ECO:0000256" key="5">
    <source>
        <dbReference type="ARBA" id="ARBA00023274"/>
    </source>
</evidence>
<dbReference type="InterPro" id="IPR036394">
    <property type="entry name" value="Ribosomal_uL22_sf"/>
</dbReference>
<dbReference type="PANTHER" id="PTHR13501:SF8">
    <property type="entry name" value="LARGE RIBOSOMAL SUBUNIT PROTEIN UL22M"/>
    <property type="match status" value="1"/>
</dbReference>
<comment type="caution">
    <text evidence="11">The sequence shown here is derived from an EMBL/GenBank/DDBJ whole genome shotgun (WGS) entry which is preliminary data.</text>
</comment>
<dbReference type="HAMAP" id="MF_01331_B">
    <property type="entry name" value="Ribosomal_uL22_B"/>
    <property type="match status" value="1"/>
</dbReference>
<keyword evidence="3 7" id="KW-0694">RNA-binding</keyword>
<accession>A0A7C1FT93</accession>
<reference evidence="11" key="1">
    <citation type="journal article" date="2020" name="mSystems">
        <title>Genome- and Community-Level Interaction Insights into Carbon Utilization and Element Cycling Functions of Hydrothermarchaeota in Hydrothermal Sediment.</title>
        <authorList>
            <person name="Zhou Z."/>
            <person name="Liu Y."/>
            <person name="Xu W."/>
            <person name="Pan J."/>
            <person name="Luo Z.H."/>
            <person name="Li M."/>
        </authorList>
    </citation>
    <scope>NUCLEOTIDE SEQUENCE [LARGE SCALE GENOMIC DNA]</scope>
    <source>
        <strain evidence="11">SpSt-222</strain>
    </source>
</reference>
<dbReference type="GO" id="GO:0019843">
    <property type="term" value="F:rRNA binding"/>
    <property type="evidence" value="ECO:0007669"/>
    <property type="project" value="UniProtKB-UniRule"/>
</dbReference>
<dbReference type="NCBIfam" id="TIGR01044">
    <property type="entry name" value="rplV_bact"/>
    <property type="match status" value="1"/>
</dbReference>
<evidence type="ECO:0000256" key="7">
    <source>
        <dbReference type="HAMAP-Rule" id="MF_01331"/>
    </source>
</evidence>
<keyword evidence="2 7" id="KW-0699">rRNA-binding</keyword>
<keyword evidence="5 7" id="KW-0687">Ribonucleoprotein</keyword>
<evidence type="ECO:0000256" key="1">
    <source>
        <dbReference type="ARBA" id="ARBA00009451"/>
    </source>
</evidence>